<dbReference type="InterPro" id="IPR018677">
    <property type="entry name" value="DUF2157"/>
</dbReference>
<keyword evidence="1" id="KW-1133">Transmembrane helix</keyword>
<feature type="transmembrane region" description="Helical" evidence="1">
    <location>
        <begin position="122"/>
        <end position="143"/>
    </location>
</feature>
<accession>A0A263BSV3</accession>
<feature type="transmembrane region" description="Helical" evidence="1">
    <location>
        <begin position="42"/>
        <end position="63"/>
    </location>
</feature>
<dbReference type="RefSeq" id="WP_094925185.1">
    <property type="nucleotide sequence ID" value="NZ_NPIA01000005.1"/>
</dbReference>
<proteinExistence type="predicted"/>
<protein>
    <recommendedName>
        <fullName evidence="2">DUF2157 domain-containing protein</fullName>
    </recommendedName>
</protein>
<name>A0A263BSV3_9BACI</name>
<keyword evidence="4" id="KW-1185">Reference proteome</keyword>
<feature type="transmembrane region" description="Helical" evidence="1">
    <location>
        <begin position="171"/>
        <end position="188"/>
    </location>
</feature>
<feature type="transmembrane region" description="Helical" evidence="1">
    <location>
        <begin position="97"/>
        <end position="116"/>
    </location>
</feature>
<dbReference type="Proteomes" id="UP000217083">
    <property type="component" value="Unassembled WGS sequence"/>
</dbReference>
<reference evidence="3 4" key="2">
    <citation type="submission" date="2017-09" db="EMBL/GenBank/DDBJ databases">
        <title>Bacillus patelloidae sp. nov., isolated from the intestinal tract of a marine limpet.</title>
        <authorList>
            <person name="Liu R."/>
            <person name="Dong C."/>
            <person name="Shao Z."/>
        </authorList>
    </citation>
    <scope>NUCLEOTIDE SEQUENCE [LARGE SCALE GENOMIC DNA]</scope>
    <source>
        <strain evidence="3 4">SA5d-4</strain>
    </source>
</reference>
<evidence type="ECO:0000259" key="2">
    <source>
        <dbReference type="Pfam" id="PF09925"/>
    </source>
</evidence>
<feature type="transmembrane region" description="Helical" evidence="1">
    <location>
        <begin position="69"/>
        <end position="90"/>
    </location>
</feature>
<feature type="transmembrane region" description="Helical" evidence="1">
    <location>
        <begin position="219"/>
        <end position="237"/>
    </location>
</feature>
<feature type="transmembrane region" description="Helical" evidence="1">
    <location>
        <begin position="193"/>
        <end position="213"/>
    </location>
</feature>
<evidence type="ECO:0000313" key="4">
    <source>
        <dbReference type="Proteomes" id="UP000217083"/>
    </source>
</evidence>
<keyword evidence="1" id="KW-0812">Transmembrane</keyword>
<dbReference type="AlphaFoldDB" id="A0A263BSV3"/>
<organism evidence="3 4">
    <name type="scientific">Lottiidibacillus patelloidae</name>
    <dbReference type="NCBI Taxonomy" id="2670334"/>
    <lineage>
        <taxon>Bacteria</taxon>
        <taxon>Bacillati</taxon>
        <taxon>Bacillota</taxon>
        <taxon>Bacilli</taxon>
        <taxon>Bacillales</taxon>
        <taxon>Bacillaceae</taxon>
        <taxon>Lottiidibacillus</taxon>
    </lineage>
</organism>
<reference evidence="4" key="1">
    <citation type="submission" date="2017-08" db="EMBL/GenBank/DDBJ databases">
        <authorList>
            <person name="Huang Z."/>
        </authorList>
    </citation>
    <scope>NUCLEOTIDE SEQUENCE [LARGE SCALE GENOMIC DNA]</scope>
    <source>
        <strain evidence="4">SA5d-4</strain>
    </source>
</reference>
<feature type="transmembrane region" description="Helical" evidence="1">
    <location>
        <begin position="276"/>
        <end position="293"/>
    </location>
</feature>
<evidence type="ECO:0000256" key="1">
    <source>
        <dbReference type="SAM" id="Phobius"/>
    </source>
</evidence>
<feature type="transmembrane region" description="Helical" evidence="1">
    <location>
        <begin position="378"/>
        <end position="395"/>
    </location>
</feature>
<feature type="transmembrane region" description="Helical" evidence="1">
    <location>
        <begin position="353"/>
        <end position="372"/>
    </location>
</feature>
<feature type="transmembrane region" description="Helical" evidence="1">
    <location>
        <begin position="244"/>
        <end position="264"/>
    </location>
</feature>
<dbReference type="Pfam" id="PF09925">
    <property type="entry name" value="DUF2157"/>
    <property type="match status" value="1"/>
</dbReference>
<evidence type="ECO:0000313" key="3">
    <source>
        <dbReference type="EMBL" id="OZM56779.1"/>
    </source>
</evidence>
<feature type="domain" description="DUF2157" evidence="2">
    <location>
        <begin position="12"/>
        <end position="149"/>
    </location>
</feature>
<sequence>MSRKWLSNEAKTWTEKGIISDEQASEILSLYPKDEKSRFFKLLPIIASILFGLSILSFIASNWNGIHDLVKLAIIIVFLFGFYASGSYFIEKKKTTIGLPLIGLGVVTFGAGIILLGQTFHIITYDAKTFILWGIAGIISAYFFRSRFLFLLPAAILTFGQFYSYTTFNTFSYTILVICIILLGSLWYRLKSVLVSLAYVTSMMVQCLILFFDGENTELVIFAGLIPLAFYMIGEFVKLERFTYPFQVVPLVVGFIFTLFLSFINPHDINEHFKYLPVYLAITAVFAGATLLMKYQTNNLFTSYQLILFLAFVIPIMGENVFQHEIFYVIYLFIFSIMYLLQGFKLEDNHTINIGTFLFIFTTLSAYLNLAWEFMHKSLLFLTGGIIIVGLHYFLQKKKKELIHNGGE</sequence>
<gene>
    <name evidence="3" type="ORF">CIB95_11210</name>
</gene>
<dbReference type="EMBL" id="NPIA01000005">
    <property type="protein sequence ID" value="OZM56779.1"/>
    <property type="molecule type" value="Genomic_DNA"/>
</dbReference>
<keyword evidence="1" id="KW-0472">Membrane</keyword>
<comment type="caution">
    <text evidence="3">The sequence shown here is derived from an EMBL/GenBank/DDBJ whole genome shotgun (WGS) entry which is preliminary data.</text>
</comment>
<feature type="transmembrane region" description="Helical" evidence="1">
    <location>
        <begin position="324"/>
        <end position="341"/>
    </location>
</feature>
<feature type="transmembrane region" description="Helical" evidence="1">
    <location>
        <begin position="300"/>
        <end position="318"/>
    </location>
</feature>